<reference evidence="4 5" key="1">
    <citation type="submission" date="2019-12" db="EMBL/GenBank/DDBJ databases">
        <title>Nocardia macrotermitis sp. nov. and Nocardia aurantia sp. nov., isolated from the gut of the fungus growing-termite Macrotermes natalensis.</title>
        <authorList>
            <person name="Christine B."/>
            <person name="Rene B."/>
        </authorList>
    </citation>
    <scope>NUCLEOTIDE SEQUENCE [LARGE SCALE GENOMIC DNA]</scope>
    <source>
        <strain evidence="4 5">DSM 102126</strain>
    </source>
</reference>
<keyword evidence="5" id="KW-1185">Reference proteome</keyword>
<dbReference type="InterPro" id="IPR025110">
    <property type="entry name" value="AMP-bd_C"/>
</dbReference>
<sequence>MQEVRTDDNLAAALARRAETRGWRDRPLFRTAAGTLGHGAVHDAAARASGVLHAAGVRSGDRVLIALFDSPAFVAALLGTLRLGAVAVLTGPEQSPDEHAHIVADAEPRTVVCAPDLAGRFPGRHVVTGDDLADEPAHVPDPEPVGPDAPAYVQYTSGTTGAPKGVVHRHGDPEGYVRALADGALALTSSDVVLSPAKACYPFGLGATVFFPMFRGASAVLWPDIPTVAGVLEQARTHRPSLLFTVPTLYARLVAADGADLRDALGTLRAALSAGEPLLPSLAARVEDALGCPVLDGLGSTEAGHTFVSNTITRRRRGTLGVPLDPFEIEVRVDGRPARTGETGVLYVRGPSVTREYLGRPGVLGADGWLLTGDLVHVDEDGFVHHHGRLRDQVTVLGEPVAPVEVERTLGRHPGVVEVAVVPDADGDLRAFVVLDDATAPTRATEDDLIGFAGDRLPAHKVPRSVVFMAEMPRTPSGTIRRAALARG</sequence>
<keyword evidence="1" id="KW-0436">Ligase</keyword>
<dbReference type="PROSITE" id="PS00455">
    <property type="entry name" value="AMP_BINDING"/>
    <property type="match status" value="1"/>
</dbReference>
<dbReference type="GO" id="GO:0044550">
    <property type="term" value="P:secondary metabolite biosynthetic process"/>
    <property type="evidence" value="ECO:0007669"/>
    <property type="project" value="TreeGrafter"/>
</dbReference>
<dbReference type="AlphaFoldDB" id="A0A6I4W9V2"/>
<organism evidence="4 5">
    <name type="scientific">Actinomadura rayongensis</name>
    <dbReference type="NCBI Taxonomy" id="1429076"/>
    <lineage>
        <taxon>Bacteria</taxon>
        <taxon>Bacillati</taxon>
        <taxon>Actinomycetota</taxon>
        <taxon>Actinomycetes</taxon>
        <taxon>Streptosporangiales</taxon>
        <taxon>Thermomonosporaceae</taxon>
        <taxon>Actinomadura</taxon>
    </lineage>
</organism>
<evidence type="ECO:0000256" key="1">
    <source>
        <dbReference type="ARBA" id="ARBA00022598"/>
    </source>
</evidence>
<accession>A0A6I4W9V2</accession>
<comment type="caution">
    <text evidence="4">The sequence shown here is derived from an EMBL/GenBank/DDBJ whole genome shotgun (WGS) entry which is preliminary data.</text>
</comment>
<dbReference type="PANTHER" id="PTHR43352">
    <property type="entry name" value="ACETYL-COA SYNTHETASE"/>
    <property type="match status" value="1"/>
</dbReference>
<dbReference type="InterPro" id="IPR000873">
    <property type="entry name" value="AMP-dep_synth/lig_dom"/>
</dbReference>
<proteinExistence type="predicted"/>
<evidence type="ECO:0000259" key="2">
    <source>
        <dbReference type="Pfam" id="PF00501"/>
    </source>
</evidence>
<dbReference type="InterPro" id="IPR042099">
    <property type="entry name" value="ANL_N_sf"/>
</dbReference>
<dbReference type="Pfam" id="PF13193">
    <property type="entry name" value="AMP-binding_C"/>
    <property type="match status" value="1"/>
</dbReference>
<dbReference type="EMBL" id="WUTW01000003">
    <property type="protein sequence ID" value="MXQ65953.1"/>
    <property type="molecule type" value="Genomic_DNA"/>
</dbReference>
<dbReference type="PANTHER" id="PTHR43352:SF1">
    <property type="entry name" value="ANTHRANILATE--COA LIGASE"/>
    <property type="match status" value="1"/>
</dbReference>
<dbReference type="Proteomes" id="UP000431901">
    <property type="component" value="Unassembled WGS sequence"/>
</dbReference>
<feature type="domain" description="AMP-dependent synthetase/ligase" evidence="2">
    <location>
        <begin position="21"/>
        <end position="358"/>
    </location>
</feature>
<dbReference type="RefSeq" id="WP_161104158.1">
    <property type="nucleotide sequence ID" value="NZ_JBHLYI010000004.1"/>
</dbReference>
<dbReference type="Pfam" id="PF00501">
    <property type="entry name" value="AMP-binding"/>
    <property type="match status" value="1"/>
</dbReference>
<dbReference type="Gene3D" id="3.40.50.12780">
    <property type="entry name" value="N-terminal domain of ligase-like"/>
    <property type="match status" value="1"/>
</dbReference>
<gene>
    <name evidence="4" type="ORF">GQ466_18190</name>
</gene>
<dbReference type="OrthoDB" id="4363623at2"/>
<name>A0A6I4W9V2_9ACTN</name>
<evidence type="ECO:0000313" key="4">
    <source>
        <dbReference type="EMBL" id="MXQ65953.1"/>
    </source>
</evidence>
<dbReference type="InterPro" id="IPR020845">
    <property type="entry name" value="AMP-binding_CS"/>
</dbReference>
<dbReference type="InterPro" id="IPR045851">
    <property type="entry name" value="AMP-bd_C_sf"/>
</dbReference>
<protein>
    <submittedName>
        <fullName evidence="4">AMP-binding protein</fullName>
    </submittedName>
</protein>
<dbReference type="GO" id="GO:0016878">
    <property type="term" value="F:acid-thiol ligase activity"/>
    <property type="evidence" value="ECO:0007669"/>
    <property type="project" value="TreeGrafter"/>
</dbReference>
<evidence type="ECO:0000313" key="5">
    <source>
        <dbReference type="Proteomes" id="UP000431901"/>
    </source>
</evidence>
<feature type="domain" description="AMP-binding enzyme C-terminal" evidence="3">
    <location>
        <begin position="405"/>
        <end position="478"/>
    </location>
</feature>
<dbReference type="SUPFAM" id="SSF56801">
    <property type="entry name" value="Acetyl-CoA synthetase-like"/>
    <property type="match status" value="1"/>
</dbReference>
<evidence type="ECO:0000259" key="3">
    <source>
        <dbReference type="Pfam" id="PF13193"/>
    </source>
</evidence>
<dbReference type="Gene3D" id="3.30.300.30">
    <property type="match status" value="1"/>
</dbReference>